<proteinExistence type="predicted"/>
<name>A0A2V3PNJ5_9BACT</name>
<comment type="caution">
    <text evidence="2">The sequence shown here is derived from an EMBL/GenBank/DDBJ whole genome shotgun (WGS) entry which is preliminary data.</text>
</comment>
<dbReference type="EMBL" id="QICL01000011">
    <property type="protein sequence ID" value="PXV64162.1"/>
    <property type="molecule type" value="Genomic_DNA"/>
</dbReference>
<dbReference type="Proteomes" id="UP000247973">
    <property type="component" value="Unassembled WGS sequence"/>
</dbReference>
<sequence length="184" mass="21460">MLKILWLSLFCLFKLITLGQDNCKQSLAEILSSAKDNTCIAVEGYYVDNSSFMVTNSSDPIIRVNTRYPVYEYKYQENPYSKINNQMAEVPIFIKREMQGENHQRILFLNKKQTTKNQLILNEGFILGINIIEDKAEYIQAVENRIYLTPLYALRDFLFNQGPMPQIDEETTPFTAKRKSYMSL</sequence>
<dbReference type="OrthoDB" id="9824900at2"/>
<evidence type="ECO:0000256" key="1">
    <source>
        <dbReference type="SAM" id="SignalP"/>
    </source>
</evidence>
<feature type="signal peptide" evidence="1">
    <location>
        <begin position="1"/>
        <end position="19"/>
    </location>
</feature>
<evidence type="ECO:0000313" key="3">
    <source>
        <dbReference type="Proteomes" id="UP000247973"/>
    </source>
</evidence>
<gene>
    <name evidence="2" type="ORF">CLV62_111120</name>
</gene>
<feature type="chain" id="PRO_5015852773" evidence="1">
    <location>
        <begin position="20"/>
        <end position="184"/>
    </location>
</feature>
<reference evidence="2 3" key="1">
    <citation type="submission" date="2018-03" db="EMBL/GenBank/DDBJ databases">
        <title>Genomic Encyclopedia of Archaeal and Bacterial Type Strains, Phase II (KMG-II): from individual species to whole genera.</title>
        <authorList>
            <person name="Goeker M."/>
        </authorList>
    </citation>
    <scope>NUCLEOTIDE SEQUENCE [LARGE SCALE GENOMIC DNA]</scope>
    <source>
        <strain evidence="2 3">DSM 100214</strain>
    </source>
</reference>
<dbReference type="AlphaFoldDB" id="A0A2V3PNJ5"/>
<accession>A0A2V3PNJ5</accession>
<keyword evidence="3" id="KW-1185">Reference proteome</keyword>
<keyword evidence="1" id="KW-0732">Signal</keyword>
<dbReference type="RefSeq" id="WP_110310718.1">
    <property type="nucleotide sequence ID" value="NZ_QICL01000011.1"/>
</dbReference>
<organism evidence="2 3">
    <name type="scientific">Dysgonomonas alginatilytica</name>
    <dbReference type="NCBI Taxonomy" id="1605892"/>
    <lineage>
        <taxon>Bacteria</taxon>
        <taxon>Pseudomonadati</taxon>
        <taxon>Bacteroidota</taxon>
        <taxon>Bacteroidia</taxon>
        <taxon>Bacteroidales</taxon>
        <taxon>Dysgonomonadaceae</taxon>
        <taxon>Dysgonomonas</taxon>
    </lineage>
</organism>
<evidence type="ECO:0000313" key="2">
    <source>
        <dbReference type="EMBL" id="PXV64162.1"/>
    </source>
</evidence>
<protein>
    <submittedName>
        <fullName evidence="2">Uncharacterized protein</fullName>
    </submittedName>
</protein>